<sequence>MVGPEGELRVPTWSRNIPIFPNEYGKYTHWTVKLMSMTLLVPQVTNPNYTKASTLDWEAIRIEMPAMDGQHGIRVELDSGSSVCLISKCVTDEIRKTWHKEEDIFVKELLIPGGKRSGCCVLLWGSALLSQPLEKRRRLPPTFHTTNRT</sequence>
<name>A0A4Q9Q5S4_9APHY</name>
<protein>
    <submittedName>
        <fullName evidence="1">Uncharacterized protein</fullName>
    </submittedName>
</protein>
<evidence type="ECO:0000313" key="1">
    <source>
        <dbReference type="EMBL" id="TBU62669.1"/>
    </source>
</evidence>
<reference evidence="1 2" key="1">
    <citation type="submission" date="2019-01" db="EMBL/GenBank/DDBJ databases">
        <title>Draft genome sequences of three monokaryotic isolates of the white-rot basidiomycete fungus Dichomitus squalens.</title>
        <authorList>
            <consortium name="DOE Joint Genome Institute"/>
            <person name="Lopez S.C."/>
            <person name="Andreopoulos B."/>
            <person name="Pangilinan J."/>
            <person name="Lipzen A."/>
            <person name="Riley R."/>
            <person name="Ahrendt S."/>
            <person name="Ng V."/>
            <person name="Barry K."/>
            <person name="Daum C."/>
            <person name="Grigoriev I.V."/>
            <person name="Hilden K.S."/>
            <person name="Makela M.R."/>
            <person name="de Vries R.P."/>
        </authorList>
    </citation>
    <scope>NUCLEOTIDE SEQUENCE [LARGE SCALE GENOMIC DNA]</scope>
    <source>
        <strain evidence="1 2">CBS 464.89</strain>
    </source>
</reference>
<evidence type="ECO:0000313" key="2">
    <source>
        <dbReference type="Proteomes" id="UP000292082"/>
    </source>
</evidence>
<keyword evidence="2" id="KW-1185">Reference proteome</keyword>
<proteinExistence type="predicted"/>
<gene>
    <name evidence="1" type="ORF">BD310DRAFT_917945</name>
</gene>
<dbReference type="AlphaFoldDB" id="A0A4Q9Q5S4"/>
<dbReference type="EMBL" id="ML145092">
    <property type="protein sequence ID" value="TBU62669.1"/>
    <property type="molecule type" value="Genomic_DNA"/>
</dbReference>
<accession>A0A4Q9Q5S4</accession>
<organism evidence="1 2">
    <name type="scientific">Dichomitus squalens</name>
    <dbReference type="NCBI Taxonomy" id="114155"/>
    <lineage>
        <taxon>Eukaryota</taxon>
        <taxon>Fungi</taxon>
        <taxon>Dikarya</taxon>
        <taxon>Basidiomycota</taxon>
        <taxon>Agaricomycotina</taxon>
        <taxon>Agaricomycetes</taxon>
        <taxon>Polyporales</taxon>
        <taxon>Polyporaceae</taxon>
        <taxon>Dichomitus</taxon>
    </lineage>
</organism>
<dbReference type="Proteomes" id="UP000292082">
    <property type="component" value="Unassembled WGS sequence"/>
</dbReference>